<dbReference type="GO" id="GO:0006355">
    <property type="term" value="P:regulation of DNA-templated transcription"/>
    <property type="evidence" value="ECO:0007669"/>
    <property type="project" value="InterPro"/>
</dbReference>
<dbReference type="PROSITE" id="PS51372">
    <property type="entry name" value="PRD_2"/>
    <property type="match status" value="1"/>
</dbReference>
<dbReference type="SMART" id="SM01061">
    <property type="entry name" value="CAT_RBD"/>
    <property type="match status" value="1"/>
</dbReference>
<dbReference type="Pfam" id="PF00874">
    <property type="entry name" value="PRD"/>
    <property type="match status" value="1"/>
</dbReference>
<reference evidence="3 4" key="1">
    <citation type="journal article" date="2013" name="J. Biotechnol.">
        <title>Genome sequence of Corynebacterium pseudotuberculosis biovar equi strain 258 and prediction of antigenic targets to improve biotechnological vaccine production.</title>
        <authorList>
            <person name="Soares S.C."/>
            <person name="Trost E."/>
            <person name="Ramos R.T."/>
            <person name="Carneiro A.R."/>
            <person name="Santos A.R."/>
            <person name="Pinto A.C."/>
            <person name="Barbosa E."/>
            <person name="Aburjaile F."/>
            <person name="Ali A."/>
            <person name="Diniz C.A."/>
            <person name="Hassan S.S."/>
            <person name="Fiaux K."/>
            <person name="Guimaraes L.C."/>
            <person name="Bakhtiar S.M."/>
            <person name="Pereira U."/>
            <person name="Almeida S.S."/>
            <person name="Abreu V.A."/>
            <person name="Rocha F.S."/>
            <person name="Dorella F.A."/>
            <person name="Miyoshi A."/>
            <person name="Silva A."/>
            <person name="Azevedo V."/>
            <person name="Tauch A."/>
        </authorList>
    </citation>
    <scope>NUCLEOTIDE SEQUENCE [LARGE SCALE GENOMIC DNA]</scope>
    <source>
        <strain evidence="3 4">258</strain>
    </source>
</reference>
<dbReference type="InterPro" id="IPR004341">
    <property type="entry name" value="CAT_RNA-bd_dom"/>
</dbReference>
<keyword evidence="1" id="KW-0677">Repeat</keyword>
<dbReference type="PANTHER" id="PTHR30185">
    <property type="entry name" value="CRYPTIC BETA-GLUCOSIDE BGL OPERON ANTITERMINATOR"/>
    <property type="match status" value="1"/>
</dbReference>
<accession>A0AAU8PSY6</accession>
<dbReference type="KEGG" id="coe:CP258_00725"/>
<dbReference type="Gene3D" id="2.30.24.10">
    <property type="entry name" value="CAT RNA-binding domain"/>
    <property type="match status" value="1"/>
</dbReference>
<sequence>MPELIIRRVLSNNAVLAAENCSEAGERILVGNGIGFSKKPGDYVEHSGGSREYVELSEQHRALLEGLSSIDGATFHVISASIDVASDVLGKLHPSVYLILAEHLSFAVQRVGRGETIRNSLVVEIKAVVPEEFSAAELVVNYLNTHLDSIVLPIDEAAFIALHLHAARTGGTVKQPLAVANAIGQVTAKAHRLLRTPAEAGNDALSMELALAYRRLQRKQLRHNVLLASVEKLLPHEYAVAAELLTDLSGEPQLPLSARGEAAFLAVFLHGWTQENVNKEKG</sequence>
<evidence type="ECO:0000259" key="2">
    <source>
        <dbReference type="PROSITE" id="PS51372"/>
    </source>
</evidence>
<gene>
    <name evidence="3" type="ORF">CP258_00725</name>
</gene>
<dbReference type="SUPFAM" id="SSF50151">
    <property type="entry name" value="SacY-like RNA-binding domain"/>
    <property type="match status" value="1"/>
</dbReference>
<dbReference type="Gene3D" id="1.10.1790.10">
    <property type="entry name" value="PRD domain"/>
    <property type="match status" value="1"/>
</dbReference>
<dbReference type="RefSeq" id="WP_014522976.1">
    <property type="nucleotide sequence ID" value="NC_017945.3"/>
</dbReference>
<dbReference type="AlphaFoldDB" id="A0AAU8PSY6"/>
<dbReference type="Proteomes" id="UP000006465">
    <property type="component" value="Chromosome"/>
</dbReference>
<evidence type="ECO:0000256" key="1">
    <source>
        <dbReference type="ARBA" id="ARBA00022737"/>
    </source>
</evidence>
<name>A0AAU8PSY6_CORPS</name>
<feature type="domain" description="PRD" evidence="2">
    <location>
        <begin position="69"/>
        <end position="174"/>
    </location>
</feature>
<evidence type="ECO:0000313" key="4">
    <source>
        <dbReference type="Proteomes" id="UP000006465"/>
    </source>
</evidence>
<dbReference type="GO" id="GO:0003723">
    <property type="term" value="F:RNA binding"/>
    <property type="evidence" value="ECO:0007669"/>
    <property type="project" value="InterPro"/>
</dbReference>
<dbReference type="InterPro" id="IPR050661">
    <property type="entry name" value="BglG_antiterminators"/>
</dbReference>
<dbReference type="EMBL" id="CP003540">
    <property type="protein sequence ID" value="AFK15786.1"/>
    <property type="molecule type" value="Genomic_DNA"/>
</dbReference>
<organism evidence="3 4">
    <name type="scientific">Corynebacterium pseudotuberculosis 258</name>
    <dbReference type="NCBI Taxonomy" id="1168865"/>
    <lineage>
        <taxon>Bacteria</taxon>
        <taxon>Bacillati</taxon>
        <taxon>Actinomycetota</taxon>
        <taxon>Actinomycetes</taxon>
        <taxon>Mycobacteriales</taxon>
        <taxon>Corynebacteriaceae</taxon>
        <taxon>Corynebacterium</taxon>
    </lineage>
</organism>
<dbReference type="InterPro" id="IPR036634">
    <property type="entry name" value="PRD_sf"/>
</dbReference>
<dbReference type="PANTHER" id="PTHR30185:SF15">
    <property type="entry name" value="CRYPTIC BETA-GLUCOSIDE BGL OPERON ANTITERMINATOR"/>
    <property type="match status" value="1"/>
</dbReference>
<evidence type="ECO:0000313" key="3">
    <source>
        <dbReference type="EMBL" id="AFK15786.1"/>
    </source>
</evidence>
<proteinExistence type="predicted"/>
<dbReference type="InterPro" id="IPR011608">
    <property type="entry name" value="PRD"/>
</dbReference>
<dbReference type="Pfam" id="PF03123">
    <property type="entry name" value="CAT_RBD"/>
    <property type="match status" value="1"/>
</dbReference>
<dbReference type="InterPro" id="IPR036650">
    <property type="entry name" value="CAT_RNA-bd_dom_sf"/>
</dbReference>
<dbReference type="SUPFAM" id="SSF63520">
    <property type="entry name" value="PTS-regulatory domain, PRD"/>
    <property type="match status" value="2"/>
</dbReference>
<protein>
    <submittedName>
        <fullName evidence="3">PRD domain-containing protein</fullName>
    </submittedName>
</protein>